<evidence type="ECO:0000259" key="1">
    <source>
        <dbReference type="Pfam" id="PF00534"/>
    </source>
</evidence>
<organism evidence="2 3">
    <name type="scientific">Gilvimarinus xylanilyticus</name>
    <dbReference type="NCBI Taxonomy" id="2944139"/>
    <lineage>
        <taxon>Bacteria</taxon>
        <taxon>Pseudomonadati</taxon>
        <taxon>Pseudomonadota</taxon>
        <taxon>Gammaproteobacteria</taxon>
        <taxon>Cellvibrionales</taxon>
        <taxon>Cellvibrionaceae</taxon>
        <taxon>Gilvimarinus</taxon>
    </lineage>
</organism>
<reference evidence="2" key="1">
    <citation type="submission" date="2022-05" db="EMBL/GenBank/DDBJ databases">
        <authorList>
            <person name="Sun H.-N."/>
        </authorList>
    </citation>
    <scope>NUCLEOTIDE SEQUENCE</scope>
    <source>
        <strain evidence="2">HB14</strain>
    </source>
</reference>
<dbReference type="GO" id="GO:1901135">
    <property type="term" value="P:carbohydrate derivative metabolic process"/>
    <property type="evidence" value="ECO:0007669"/>
    <property type="project" value="UniProtKB-ARBA"/>
</dbReference>
<proteinExistence type="predicted"/>
<keyword evidence="3" id="KW-1185">Reference proteome</keyword>
<comment type="caution">
    <text evidence="2">The sequence shown here is derived from an EMBL/GenBank/DDBJ whole genome shotgun (WGS) entry which is preliminary data.</text>
</comment>
<sequence length="738" mass="82853">MDNVKKSLGRANSAFRKRNYSNAFDGYVKCIASLGANNVVAEQAAFNLRLIPSFIRRDVLKPISVIESDKDLASGWVALREFEKSASFVTQLRDLVVSQPAAIVNLESAGRSSLIFGLLHHVCWGSVIQVAGEKTKVPVDFPFLECGRIQPIRSRSAAVFNTHDLWLDVSDDTLNRFQLYFERVSGLRRSLCDIFFRRTSLIDNARFLSRKEFQRLGQIKEKLDGGKVKLPECGEIKVSFRKESFSKGRYRGWLAMPTIKELKSVKAHLLIDGEVVRTTNVTNNRPDVQRALNIPAGELLLSVPKQFFDGDEHRLEVRLSTDSVSRVIGIERFKEKSAWVKRAEHAKTLGKRVVLFASHNFKVQGAQTSLYQTVVGLARSARLYPVVFSPTDGPMREAYEEQGISVIVQSYPRVRGSSEESWLSELDYLIASMGALSPDVIVANTLQSFHSAIVGLALDIPTILIPRESEDPTTYFSYLPDYIRGYADSLVARVDRSVFVARATKNLWGFADSGNQTVIYNGLEASELERKLGGVTRDTARVMMGISSNERVVLSVGTVCERKGQLDLVRALPSLYERLDEVPRVFIVGMNDNEYSRLVYDEMLNLPVALQGKIHLLPQTEDTNDPLVQLLYLASDTFVMSSVHESYPRVVLEALYFSLPVVATPCFGVVEQITEGESGVFYEAGNEEELATKLYGVIGSLQRLSAYRKCAYKQFEALTSYEEMVSEYRELILELMEK</sequence>
<dbReference type="CDD" id="cd03801">
    <property type="entry name" value="GT4_PimA-like"/>
    <property type="match status" value="1"/>
</dbReference>
<dbReference type="PANTHER" id="PTHR12526:SF630">
    <property type="entry name" value="GLYCOSYLTRANSFERASE"/>
    <property type="match status" value="1"/>
</dbReference>
<feature type="domain" description="Glycosyl transferase family 1" evidence="1">
    <location>
        <begin position="541"/>
        <end position="694"/>
    </location>
</feature>
<protein>
    <submittedName>
        <fullName evidence="2">Glycosyltransferase family 4 protein</fullName>
    </submittedName>
</protein>
<name>A0A9X2I192_9GAMM</name>
<dbReference type="Gene3D" id="3.40.50.2000">
    <property type="entry name" value="Glycogen Phosphorylase B"/>
    <property type="match status" value="2"/>
</dbReference>
<dbReference type="PANTHER" id="PTHR12526">
    <property type="entry name" value="GLYCOSYLTRANSFERASE"/>
    <property type="match status" value="1"/>
</dbReference>
<accession>A0A9X2I192</accession>
<gene>
    <name evidence="2" type="ORF">M6D89_13350</name>
</gene>
<dbReference type="Pfam" id="PF00534">
    <property type="entry name" value="Glycos_transf_1"/>
    <property type="match status" value="1"/>
</dbReference>
<dbReference type="InterPro" id="IPR001296">
    <property type="entry name" value="Glyco_trans_1"/>
</dbReference>
<dbReference type="Proteomes" id="UP001139319">
    <property type="component" value="Unassembled WGS sequence"/>
</dbReference>
<dbReference type="AlphaFoldDB" id="A0A9X2I192"/>
<evidence type="ECO:0000313" key="3">
    <source>
        <dbReference type="Proteomes" id="UP001139319"/>
    </source>
</evidence>
<evidence type="ECO:0000313" key="2">
    <source>
        <dbReference type="EMBL" id="MCP8900286.1"/>
    </source>
</evidence>
<dbReference type="SUPFAM" id="SSF53756">
    <property type="entry name" value="UDP-Glycosyltransferase/glycogen phosphorylase"/>
    <property type="match status" value="1"/>
</dbReference>
<dbReference type="GO" id="GO:0016757">
    <property type="term" value="F:glycosyltransferase activity"/>
    <property type="evidence" value="ECO:0007669"/>
    <property type="project" value="InterPro"/>
</dbReference>
<dbReference type="RefSeq" id="WP_253968578.1">
    <property type="nucleotide sequence ID" value="NZ_JAMFTH010000004.1"/>
</dbReference>
<dbReference type="EMBL" id="JAMFTH010000004">
    <property type="protein sequence ID" value="MCP8900286.1"/>
    <property type="molecule type" value="Genomic_DNA"/>
</dbReference>
<reference evidence="2" key="2">
    <citation type="submission" date="2023-01" db="EMBL/GenBank/DDBJ databases">
        <title>Gilvimarinus xylanilyticus HB14 isolated from Caulerpa lentillifera aquaculture base in Hainan, China.</title>
        <authorList>
            <person name="Zhang Y.-J."/>
        </authorList>
    </citation>
    <scope>NUCLEOTIDE SEQUENCE</scope>
    <source>
        <strain evidence="2">HB14</strain>
    </source>
</reference>